<protein>
    <submittedName>
        <fullName evidence="1">Uncharacterized protein</fullName>
    </submittedName>
</protein>
<keyword evidence="2" id="KW-1185">Reference proteome</keyword>
<evidence type="ECO:0000313" key="2">
    <source>
        <dbReference type="Proteomes" id="UP000773614"/>
    </source>
</evidence>
<sequence length="212" mass="23614">MNTFSGWSDEEFDRRMATLDEVLCRHLGPQPDPNAENAEALMMALWLPAGGSGAMNQRQEREHLAEVQKCARALTKAWKILHSDIRARMEIHSYSMHKIEDESGRGLYSENPLSLTIVGVLDLIIDAMSQVGNEVIDAAPSLGRRDFVSVGIVERLRTIWAERKGTPAPKSMTEAGPFADLVIDVFDALGLEGNPRAAVDSWREFRVKNQIV</sequence>
<dbReference type="Proteomes" id="UP000773614">
    <property type="component" value="Unassembled WGS sequence"/>
</dbReference>
<organism evidence="1 2">
    <name type="scientific">Propylenella binzhouense</name>
    <dbReference type="NCBI Taxonomy" id="2555902"/>
    <lineage>
        <taxon>Bacteria</taxon>
        <taxon>Pseudomonadati</taxon>
        <taxon>Pseudomonadota</taxon>
        <taxon>Alphaproteobacteria</taxon>
        <taxon>Hyphomicrobiales</taxon>
        <taxon>Propylenellaceae</taxon>
        <taxon>Propylenella</taxon>
    </lineage>
</organism>
<comment type="caution">
    <text evidence="1">The sequence shown here is derived from an EMBL/GenBank/DDBJ whole genome shotgun (WGS) entry which is preliminary data.</text>
</comment>
<dbReference type="RefSeq" id="WP_161139686.1">
    <property type="nucleotide sequence ID" value="NZ_SPKJ01000013.1"/>
</dbReference>
<accession>A0A964T2L1</accession>
<dbReference type="EMBL" id="SPKJ01000013">
    <property type="protein sequence ID" value="MYZ47336.1"/>
    <property type="molecule type" value="Genomic_DNA"/>
</dbReference>
<evidence type="ECO:0000313" key="1">
    <source>
        <dbReference type="EMBL" id="MYZ47336.1"/>
    </source>
</evidence>
<reference evidence="1" key="1">
    <citation type="submission" date="2019-03" db="EMBL/GenBank/DDBJ databases">
        <title>Afifella sp. nov., isolated from activated sludge.</title>
        <authorList>
            <person name="Li Q."/>
            <person name="Liu Y."/>
        </authorList>
    </citation>
    <scope>NUCLEOTIDE SEQUENCE</scope>
    <source>
        <strain evidence="1">L72</strain>
    </source>
</reference>
<name>A0A964T2L1_9HYPH</name>
<proteinExistence type="predicted"/>
<dbReference type="AlphaFoldDB" id="A0A964T2L1"/>
<gene>
    <name evidence="1" type="ORF">E4O86_06385</name>
</gene>